<evidence type="ECO:0000313" key="5">
    <source>
        <dbReference type="EMBL" id="RUQ87162.1"/>
    </source>
</evidence>
<dbReference type="EMBL" id="RZGY01000001">
    <property type="protein sequence ID" value="RUQ87162.1"/>
    <property type="molecule type" value="Genomic_DNA"/>
</dbReference>
<organism evidence="4 6">
    <name type="scientific">Labedella gwakjiensis</name>
    <dbReference type="NCBI Taxonomy" id="390269"/>
    <lineage>
        <taxon>Bacteria</taxon>
        <taxon>Bacillati</taxon>
        <taxon>Actinomycetota</taxon>
        <taxon>Actinomycetes</taxon>
        <taxon>Micrococcales</taxon>
        <taxon>Microbacteriaceae</taxon>
        <taxon>Labedella</taxon>
    </lineage>
</organism>
<gene>
    <name evidence="4" type="ORF">CLV49_1921</name>
    <name evidence="5" type="ORF">ELQ93_09615</name>
</gene>
<evidence type="ECO:0000313" key="7">
    <source>
        <dbReference type="Proteomes" id="UP000268291"/>
    </source>
</evidence>
<dbReference type="GO" id="GO:0005737">
    <property type="term" value="C:cytoplasm"/>
    <property type="evidence" value="ECO:0007669"/>
    <property type="project" value="TreeGrafter"/>
</dbReference>
<evidence type="ECO:0000256" key="3">
    <source>
        <dbReference type="PIRSR" id="PIRSR016184-1"/>
    </source>
</evidence>
<comment type="caution">
    <text evidence="4">The sequence shown here is derived from an EMBL/GenBank/DDBJ whole genome shotgun (WGS) entry which is preliminary data.</text>
</comment>
<comment type="similarity">
    <text evidence="1">Belongs to the PhzF family.</text>
</comment>
<dbReference type="OrthoDB" id="9788221at2"/>
<dbReference type="PIRSF" id="PIRSF016184">
    <property type="entry name" value="PhzC_PhzF"/>
    <property type="match status" value="1"/>
</dbReference>
<proteinExistence type="inferred from homology"/>
<dbReference type="GO" id="GO:0016853">
    <property type="term" value="F:isomerase activity"/>
    <property type="evidence" value="ECO:0007669"/>
    <property type="project" value="UniProtKB-KW"/>
</dbReference>
<dbReference type="PANTHER" id="PTHR13774">
    <property type="entry name" value="PHENAZINE BIOSYNTHESIS PROTEIN"/>
    <property type="match status" value="1"/>
</dbReference>
<reference evidence="4 6" key="1">
    <citation type="submission" date="2018-03" db="EMBL/GenBank/DDBJ databases">
        <title>Genomic Encyclopedia of Archaeal and Bacterial Type Strains, Phase II (KMG-II): from individual species to whole genera.</title>
        <authorList>
            <person name="Goeker M."/>
        </authorList>
    </citation>
    <scope>NUCLEOTIDE SEQUENCE [LARGE SCALE GENOMIC DNA]</scope>
    <source>
        <strain evidence="4 6">DSM 21548</strain>
    </source>
</reference>
<evidence type="ECO:0000313" key="4">
    <source>
        <dbReference type="EMBL" id="PSL38302.1"/>
    </source>
</evidence>
<evidence type="ECO:0000313" key="6">
    <source>
        <dbReference type="Proteomes" id="UP000241203"/>
    </source>
</evidence>
<reference evidence="5 7" key="2">
    <citation type="submission" date="2018-12" db="EMBL/GenBank/DDBJ databases">
        <authorList>
            <person name="hu s."/>
            <person name="Xu Y."/>
            <person name="Xu B."/>
            <person name="Li F."/>
        </authorList>
    </citation>
    <scope>NUCLEOTIDE SEQUENCE [LARGE SCALE GENOMIC DNA]</scope>
    <source>
        <strain evidence="5 7">KSW2-17</strain>
    </source>
</reference>
<dbReference type="PANTHER" id="PTHR13774:SF39">
    <property type="entry name" value="BIOSYNTHESIS PROTEIN, PUTATIVE-RELATED"/>
    <property type="match status" value="1"/>
</dbReference>
<dbReference type="Pfam" id="PF02567">
    <property type="entry name" value="PhzC-PhzF"/>
    <property type="match status" value="1"/>
</dbReference>
<dbReference type="Gene3D" id="3.10.310.10">
    <property type="entry name" value="Diaminopimelate Epimerase, Chain A, domain 1"/>
    <property type="match status" value="2"/>
</dbReference>
<dbReference type="SUPFAM" id="SSF54506">
    <property type="entry name" value="Diaminopimelate epimerase-like"/>
    <property type="match status" value="1"/>
</dbReference>
<dbReference type="InterPro" id="IPR003719">
    <property type="entry name" value="Phenazine_PhzF-like"/>
</dbReference>
<dbReference type="Proteomes" id="UP000241203">
    <property type="component" value="Unassembled WGS sequence"/>
</dbReference>
<evidence type="ECO:0000256" key="1">
    <source>
        <dbReference type="ARBA" id="ARBA00008270"/>
    </source>
</evidence>
<sequence>MSTAADRHPELHHVVVFADGPGGGNPAPIVLDADGMTEAEMRGVADETGLESGFAFHPDTPDDDIAVRFWVPRHEMEMCGHVTLGTLWLLAQRGVFETPSSPRIATRSGRVLGRIAADGSVQISQPPAVLTRVENVGPVLRALRIGEDELADGPILNSSTSRVKTLIPLRDASVLDGLHPDLDLMESTCDAVGSTGLYPYAVTGDREFSARQFPRSSGYAEDPATGIAATALVGGLASTGALPLDERDVTVRQGVAMGRPSRITVRLDLDGTDIAGLWLGGPVSHAPHPDGP</sequence>
<keyword evidence="7" id="KW-1185">Reference proteome</keyword>
<keyword evidence="2" id="KW-0413">Isomerase</keyword>
<dbReference type="AlphaFoldDB" id="A0A2P8GWG3"/>
<accession>A0A2P8GWG3</accession>
<dbReference type="RefSeq" id="WP_106563338.1">
    <property type="nucleotide sequence ID" value="NZ_PYAU01000001.1"/>
</dbReference>
<protein>
    <submittedName>
        <fullName evidence="4">PhzF family phenazine biosynthesis protein</fullName>
    </submittedName>
</protein>
<dbReference type="Proteomes" id="UP000268291">
    <property type="component" value="Unassembled WGS sequence"/>
</dbReference>
<name>A0A2P8GWG3_9MICO</name>
<evidence type="ECO:0000256" key="2">
    <source>
        <dbReference type="ARBA" id="ARBA00023235"/>
    </source>
</evidence>
<dbReference type="EMBL" id="PYAU01000001">
    <property type="protein sequence ID" value="PSL38302.1"/>
    <property type="molecule type" value="Genomic_DNA"/>
</dbReference>
<feature type="active site" evidence="3">
    <location>
        <position position="51"/>
    </location>
</feature>
<dbReference type="NCBIfam" id="TIGR00654">
    <property type="entry name" value="PhzF_family"/>
    <property type="match status" value="1"/>
</dbReference>